<evidence type="ECO:0000313" key="3">
    <source>
        <dbReference type="EMBL" id="KNZ49583.1"/>
    </source>
</evidence>
<feature type="non-terminal residue" evidence="3">
    <location>
        <position position="1"/>
    </location>
</feature>
<evidence type="ECO:0000256" key="1">
    <source>
        <dbReference type="SAM" id="MobiDB-lite"/>
    </source>
</evidence>
<proteinExistence type="predicted"/>
<dbReference type="Pfam" id="PF17921">
    <property type="entry name" value="Integrase_H2C2"/>
    <property type="match status" value="1"/>
</dbReference>
<organism evidence="3 4">
    <name type="scientific">Puccinia sorghi</name>
    <dbReference type="NCBI Taxonomy" id="27349"/>
    <lineage>
        <taxon>Eukaryota</taxon>
        <taxon>Fungi</taxon>
        <taxon>Dikarya</taxon>
        <taxon>Basidiomycota</taxon>
        <taxon>Pucciniomycotina</taxon>
        <taxon>Pucciniomycetes</taxon>
        <taxon>Pucciniales</taxon>
        <taxon>Pucciniaceae</taxon>
        <taxon>Puccinia</taxon>
    </lineage>
</organism>
<evidence type="ECO:0000313" key="4">
    <source>
        <dbReference type="Proteomes" id="UP000037035"/>
    </source>
</evidence>
<dbReference type="Gene3D" id="1.10.340.70">
    <property type="match status" value="1"/>
</dbReference>
<protein>
    <recommendedName>
        <fullName evidence="2">Integrase zinc-binding domain-containing protein</fullName>
    </recommendedName>
</protein>
<dbReference type="OrthoDB" id="8061593at2759"/>
<comment type="caution">
    <text evidence="3">The sequence shown here is derived from an EMBL/GenBank/DDBJ whole genome shotgun (WGS) entry which is preliminary data.</text>
</comment>
<sequence length="80" mass="9163">CRHGIENGNPQYQTHNSTMVSHPGRSRTFALVRQSIVWSGMKKKSNKYVERCNSCQRVKSSTQQPLWKEKPTSRCTGVLL</sequence>
<dbReference type="EMBL" id="LAVV01010082">
    <property type="protein sequence ID" value="KNZ49583.1"/>
    <property type="molecule type" value="Genomic_DNA"/>
</dbReference>
<dbReference type="InterPro" id="IPR041588">
    <property type="entry name" value="Integrase_H2C2"/>
</dbReference>
<feature type="compositionally biased region" description="Polar residues" evidence="1">
    <location>
        <begin position="8"/>
        <end position="20"/>
    </location>
</feature>
<keyword evidence="4" id="KW-1185">Reference proteome</keyword>
<accession>A0A0L6UM22</accession>
<dbReference type="Proteomes" id="UP000037035">
    <property type="component" value="Unassembled WGS sequence"/>
</dbReference>
<feature type="domain" description="Integrase zinc-binding" evidence="2">
    <location>
        <begin position="13"/>
        <end position="61"/>
    </location>
</feature>
<dbReference type="VEuPathDB" id="FungiDB:VP01_4925g1"/>
<evidence type="ECO:0000259" key="2">
    <source>
        <dbReference type="Pfam" id="PF17921"/>
    </source>
</evidence>
<name>A0A0L6UM22_9BASI</name>
<dbReference type="AlphaFoldDB" id="A0A0L6UM22"/>
<feature type="region of interest" description="Disordered" evidence="1">
    <location>
        <begin position="1"/>
        <end position="22"/>
    </location>
</feature>
<reference evidence="3 4" key="1">
    <citation type="submission" date="2015-08" db="EMBL/GenBank/DDBJ databases">
        <title>Next Generation Sequencing and Analysis of the Genome of Puccinia sorghi L Schw, the Causal Agent of Maize Common Rust.</title>
        <authorList>
            <person name="Rochi L."/>
            <person name="Burguener G."/>
            <person name="Darino M."/>
            <person name="Turjanski A."/>
            <person name="Kreff E."/>
            <person name="Dieguez M.J."/>
            <person name="Sacco F."/>
        </authorList>
    </citation>
    <scope>NUCLEOTIDE SEQUENCE [LARGE SCALE GENOMIC DNA]</scope>
    <source>
        <strain evidence="3 4">RO10H11247</strain>
    </source>
</reference>
<gene>
    <name evidence="3" type="ORF">VP01_4925g1</name>
</gene>